<sequence>MFILLINQKSKEHYILFLPYFQL</sequence>
<dbReference type="InParanoid" id="D5GDY1"/>
<evidence type="ECO:0000313" key="1">
    <source>
        <dbReference type="EMBL" id="CAZ82724.1"/>
    </source>
</evidence>
<proteinExistence type="predicted"/>
<dbReference type="Proteomes" id="UP000006911">
    <property type="component" value="Unassembled WGS sequence"/>
</dbReference>
<reference evidence="1 2" key="1">
    <citation type="journal article" date="2010" name="Nature">
        <title>Perigord black truffle genome uncovers evolutionary origins and mechanisms of symbiosis.</title>
        <authorList>
            <person name="Martin F."/>
            <person name="Kohler A."/>
            <person name="Murat C."/>
            <person name="Balestrini R."/>
            <person name="Coutinho P.M."/>
            <person name="Jaillon O."/>
            <person name="Montanini B."/>
            <person name="Morin E."/>
            <person name="Noel B."/>
            <person name="Percudani R."/>
            <person name="Porcel B."/>
            <person name="Rubini A."/>
            <person name="Amicucci A."/>
            <person name="Amselem J."/>
            <person name="Anthouard V."/>
            <person name="Arcioni S."/>
            <person name="Artiguenave F."/>
            <person name="Aury J.M."/>
            <person name="Ballario P."/>
            <person name="Bolchi A."/>
            <person name="Brenna A."/>
            <person name="Brun A."/>
            <person name="Buee M."/>
            <person name="Cantarel B."/>
            <person name="Chevalier G."/>
            <person name="Couloux A."/>
            <person name="Da Silva C."/>
            <person name="Denoeud F."/>
            <person name="Duplessis S."/>
            <person name="Ghignone S."/>
            <person name="Hilselberger B."/>
            <person name="Iotti M."/>
            <person name="Marcais B."/>
            <person name="Mello A."/>
            <person name="Miranda M."/>
            <person name="Pacioni G."/>
            <person name="Quesneville H."/>
            <person name="Riccioni C."/>
            <person name="Ruotolo R."/>
            <person name="Splivallo R."/>
            <person name="Stocchi V."/>
            <person name="Tisserant E."/>
            <person name="Viscomi A.R."/>
            <person name="Zambonelli A."/>
            <person name="Zampieri E."/>
            <person name="Henrissat B."/>
            <person name="Lebrun M.H."/>
            <person name="Paolocci F."/>
            <person name="Bonfante P."/>
            <person name="Ottonello S."/>
            <person name="Wincker P."/>
        </authorList>
    </citation>
    <scope>NUCLEOTIDE SEQUENCE [LARGE SCALE GENOMIC DNA]</scope>
    <source>
        <strain evidence="1 2">Mel28</strain>
    </source>
</reference>
<keyword evidence="2" id="KW-1185">Reference proteome</keyword>
<gene>
    <name evidence="1" type="ORF">GSTUM_00001095001</name>
</gene>
<evidence type="ECO:0000313" key="2">
    <source>
        <dbReference type="Proteomes" id="UP000006911"/>
    </source>
</evidence>
<protein>
    <submittedName>
        <fullName evidence="1">(Perigord truffle) hypothetical protein</fullName>
    </submittedName>
</protein>
<dbReference type="AlphaFoldDB" id="D5GDY1"/>
<organism evidence="1 2">
    <name type="scientific">Tuber melanosporum (strain Mel28)</name>
    <name type="common">Perigord black truffle</name>
    <dbReference type="NCBI Taxonomy" id="656061"/>
    <lineage>
        <taxon>Eukaryota</taxon>
        <taxon>Fungi</taxon>
        <taxon>Dikarya</taxon>
        <taxon>Ascomycota</taxon>
        <taxon>Pezizomycotina</taxon>
        <taxon>Pezizomycetes</taxon>
        <taxon>Pezizales</taxon>
        <taxon>Tuberaceae</taxon>
        <taxon>Tuber</taxon>
    </lineage>
</organism>
<dbReference type="KEGG" id="tml:GSTUM_00001095001"/>
<name>D5GDY1_TUBMM</name>
<accession>D5GDY1</accession>
<dbReference type="EMBL" id="FN430155">
    <property type="protein sequence ID" value="CAZ82724.1"/>
    <property type="molecule type" value="Genomic_DNA"/>
</dbReference>
<dbReference type="HOGENOM" id="CLU_3423351_0_0_1"/>